<accession>A0ABT0P7W6</accession>
<feature type="domain" description="Flagellin C-terminal" evidence="5">
    <location>
        <begin position="280"/>
        <end position="359"/>
    </location>
</feature>
<evidence type="ECO:0000259" key="4">
    <source>
        <dbReference type="Pfam" id="PF00669"/>
    </source>
</evidence>
<feature type="domain" description="Flagellin N-terminal" evidence="4">
    <location>
        <begin position="6"/>
        <end position="148"/>
    </location>
</feature>
<gene>
    <name evidence="6" type="ORF">M4Z11_02395</name>
</gene>
<comment type="function">
    <text evidence="3">Flagellin is the subunit protein which polymerizes to form the filaments of bacterial flagella.</text>
</comment>
<organism evidence="6 7">
    <name type="scientific">Bartonella bilalgolemii</name>
    <dbReference type="NCBI Taxonomy" id="2942911"/>
    <lineage>
        <taxon>Bacteria</taxon>
        <taxon>Pseudomonadati</taxon>
        <taxon>Pseudomonadota</taxon>
        <taxon>Alphaproteobacteria</taxon>
        <taxon>Hyphomicrobiales</taxon>
        <taxon>Bartonellaceae</taxon>
        <taxon>Bartonella</taxon>
    </lineage>
</organism>
<sequence length="360" mass="38730">MRVSSISTYVLNNARRNIISEGQSDLMKAGYEMATGQVYDPGLALGHKTGRLMDLENQMSYLEGYSTSNKLLSLRLSSVQVAIQSLIASGDKEATPGALTIFNNMLVGDAGNATPSAAQAVAQNSLGAFISALNTNFNGEYVFGGINTSEPPLKFYKVGGETGPSKIVQETFENFLNGRKLEDLTSEEMEEFIDGSFSDLFNEENFKEFFSNAQDGSIEKHIASNGDKVDAAVSANEKGFRDAMKNLILVAEFGDIGLSKEAQESLFSRARVSADDTSTSSAVDKIIATASRVGSTEARVKGATQQIETQVGLLKGAQINMIGVDAAEVAQKVKALEAMLEASYTLTDMIRRLSLINYLK</sequence>
<comment type="similarity">
    <text evidence="1 3">Belongs to the bacterial flagellin family.</text>
</comment>
<evidence type="ECO:0000313" key="6">
    <source>
        <dbReference type="EMBL" id="MCL6229466.1"/>
    </source>
</evidence>
<dbReference type="InterPro" id="IPR001029">
    <property type="entry name" value="Flagellin_N"/>
</dbReference>
<dbReference type="InterPro" id="IPR046358">
    <property type="entry name" value="Flagellin_C"/>
</dbReference>
<keyword evidence="6" id="KW-0282">Flagellum</keyword>
<keyword evidence="2 3" id="KW-0975">Bacterial flagellum</keyword>
<evidence type="ECO:0000313" key="7">
    <source>
        <dbReference type="Proteomes" id="UP001523003"/>
    </source>
</evidence>
<dbReference type="Pfam" id="PF00700">
    <property type="entry name" value="Flagellin_C"/>
    <property type="match status" value="1"/>
</dbReference>
<protein>
    <recommendedName>
        <fullName evidence="3">Flagellin</fullName>
    </recommendedName>
</protein>
<keyword evidence="7" id="KW-1185">Reference proteome</keyword>
<keyword evidence="3" id="KW-0964">Secreted</keyword>
<evidence type="ECO:0000259" key="5">
    <source>
        <dbReference type="Pfam" id="PF00700"/>
    </source>
</evidence>
<keyword evidence="6" id="KW-0966">Cell projection</keyword>
<dbReference type="EMBL" id="JAMCOF010000003">
    <property type="protein sequence ID" value="MCL6229466.1"/>
    <property type="molecule type" value="Genomic_DNA"/>
</dbReference>
<keyword evidence="6" id="KW-0969">Cilium</keyword>
<name>A0ABT0P7W6_9HYPH</name>
<proteinExistence type="inferred from homology"/>
<evidence type="ECO:0000256" key="2">
    <source>
        <dbReference type="ARBA" id="ARBA00023143"/>
    </source>
</evidence>
<dbReference type="RefSeq" id="WP_249675723.1">
    <property type="nucleotide sequence ID" value="NZ_JAMCOF010000003.1"/>
</dbReference>
<dbReference type="NCBIfam" id="NF004669">
    <property type="entry name" value="PRK06008.1"/>
    <property type="match status" value="1"/>
</dbReference>
<comment type="subcellular location">
    <subcellularLocation>
        <location evidence="3">Secreted</location>
    </subcellularLocation>
    <subcellularLocation>
        <location evidence="3">Bacterial flagellum</location>
    </subcellularLocation>
</comment>
<dbReference type="SUPFAM" id="SSF64518">
    <property type="entry name" value="Phase 1 flagellin"/>
    <property type="match status" value="1"/>
</dbReference>
<reference evidence="6 7" key="1">
    <citation type="submission" date="2022-05" db="EMBL/GenBank/DDBJ databases">
        <title>Description of the Bartonella bilalgolemii sp. nov. Isolated from Apodemus uralensis (Pallas 1811).</title>
        <authorList>
            <person name="Zgheib R."/>
            <person name="Celebi B."/>
        </authorList>
    </citation>
    <scope>NUCLEOTIDE SEQUENCE [LARGE SCALE GENOMIC DNA]</scope>
    <source>
        <strain evidence="6 7">G70</strain>
    </source>
</reference>
<dbReference type="Proteomes" id="UP001523003">
    <property type="component" value="Unassembled WGS sequence"/>
</dbReference>
<evidence type="ECO:0000256" key="3">
    <source>
        <dbReference type="RuleBase" id="RU362073"/>
    </source>
</evidence>
<dbReference type="Pfam" id="PF00669">
    <property type="entry name" value="Flagellin_N"/>
    <property type="match status" value="1"/>
</dbReference>
<comment type="caution">
    <text evidence="6">The sequence shown here is derived from an EMBL/GenBank/DDBJ whole genome shotgun (WGS) entry which is preliminary data.</text>
</comment>
<evidence type="ECO:0000256" key="1">
    <source>
        <dbReference type="ARBA" id="ARBA00005709"/>
    </source>
</evidence>